<dbReference type="AlphaFoldDB" id="A0A3D3G0R8"/>
<gene>
    <name evidence="2" type="ORF">DIC32_08915</name>
</gene>
<dbReference type="PANTHER" id="PTHR43194:SF5">
    <property type="entry name" value="PIMELOYL-[ACYL-CARRIER PROTEIN] METHYL ESTER ESTERASE"/>
    <property type="match status" value="1"/>
</dbReference>
<reference evidence="2 3" key="1">
    <citation type="journal article" date="2018" name="Nat. Biotechnol.">
        <title>A standardized bacterial taxonomy based on genome phylogeny substantially revises the tree of life.</title>
        <authorList>
            <person name="Parks D.H."/>
            <person name="Chuvochina M."/>
            <person name="Waite D.W."/>
            <person name="Rinke C."/>
            <person name="Skarshewski A."/>
            <person name="Chaumeil P.A."/>
            <person name="Hugenholtz P."/>
        </authorList>
    </citation>
    <scope>NUCLEOTIDE SEQUENCE [LARGE SCALE GENOMIC DNA]</scope>
    <source>
        <strain evidence="2">UBA10045</strain>
    </source>
</reference>
<organism evidence="2 3">
    <name type="scientific">Acinetobacter radioresistens</name>
    <dbReference type="NCBI Taxonomy" id="40216"/>
    <lineage>
        <taxon>Bacteria</taxon>
        <taxon>Pseudomonadati</taxon>
        <taxon>Pseudomonadota</taxon>
        <taxon>Gammaproteobacteria</taxon>
        <taxon>Moraxellales</taxon>
        <taxon>Moraxellaceae</taxon>
        <taxon>Acinetobacter</taxon>
    </lineage>
</organism>
<proteinExistence type="predicted"/>
<dbReference type="SUPFAM" id="SSF53474">
    <property type="entry name" value="alpha/beta-Hydrolases"/>
    <property type="match status" value="1"/>
</dbReference>
<accession>A0A3D3G0R8</accession>
<feature type="domain" description="AB hydrolase-1" evidence="1">
    <location>
        <begin position="23"/>
        <end position="291"/>
    </location>
</feature>
<evidence type="ECO:0000259" key="1">
    <source>
        <dbReference type="Pfam" id="PF12697"/>
    </source>
</evidence>
<dbReference type="Gene3D" id="3.40.50.1820">
    <property type="entry name" value="alpha/beta hydrolase"/>
    <property type="match status" value="1"/>
</dbReference>
<dbReference type="EMBL" id="DPXL01000110">
    <property type="protein sequence ID" value="HCM31639.1"/>
    <property type="molecule type" value="Genomic_DNA"/>
</dbReference>
<dbReference type="InterPro" id="IPR000073">
    <property type="entry name" value="AB_hydrolase_1"/>
</dbReference>
<dbReference type="RefSeq" id="WP_075040627.1">
    <property type="nucleotide sequence ID" value="NZ_JAHVDW010000016.1"/>
</dbReference>
<evidence type="ECO:0000313" key="2">
    <source>
        <dbReference type="EMBL" id="HCM31639.1"/>
    </source>
</evidence>
<dbReference type="InterPro" id="IPR050228">
    <property type="entry name" value="Carboxylesterase_BioH"/>
</dbReference>
<sequence>MPLYRMHDGENLYVRRIGRGQPVLVLSGLGMQSWQWLPFIARSLNRFEFIIPDWRGFGGSRNCAIPQSLDAISSHWQDISRLINQLQLDNFILIAYSMGATTAMHGMHYANLGDRLKAYLHIDQTPKILADENWKYGLLGEKHTECKLLLRQLLDTLSGQPDIHSISQLETHTRTELLQLWYRFVSLQGNSRFSSLLFQTALKKPKLQKYLLPLQRLDYLRWYLESYLYHTEDYREALSQLECPVTFFIGQNSSLYAAEGQTIIAKSLKNAHPVYFEHSGHTPLLSEPVKFTHELRQFLLAQVP</sequence>
<dbReference type="Pfam" id="PF12697">
    <property type="entry name" value="Abhydrolase_6"/>
    <property type="match status" value="1"/>
</dbReference>
<protein>
    <submittedName>
        <fullName evidence="2">Alpha/beta hydrolase</fullName>
    </submittedName>
</protein>
<dbReference type="InterPro" id="IPR029058">
    <property type="entry name" value="AB_hydrolase_fold"/>
</dbReference>
<keyword evidence="2" id="KW-0378">Hydrolase</keyword>
<name>A0A3D3G0R8_ACIRA</name>
<dbReference type="Proteomes" id="UP000262257">
    <property type="component" value="Unassembled WGS sequence"/>
</dbReference>
<dbReference type="PANTHER" id="PTHR43194">
    <property type="entry name" value="HYDROLASE ALPHA/BETA FOLD FAMILY"/>
    <property type="match status" value="1"/>
</dbReference>
<evidence type="ECO:0000313" key="3">
    <source>
        <dbReference type="Proteomes" id="UP000262257"/>
    </source>
</evidence>
<comment type="caution">
    <text evidence="2">The sequence shown here is derived from an EMBL/GenBank/DDBJ whole genome shotgun (WGS) entry which is preliminary data.</text>
</comment>
<dbReference type="GO" id="GO:0016787">
    <property type="term" value="F:hydrolase activity"/>
    <property type="evidence" value="ECO:0007669"/>
    <property type="project" value="UniProtKB-KW"/>
</dbReference>